<protein>
    <submittedName>
        <fullName evidence="1">FdxN element excision controlling factor protein</fullName>
    </submittedName>
</protein>
<keyword evidence="2" id="KW-1185">Reference proteome</keyword>
<dbReference type="InterPro" id="IPR014919">
    <property type="entry name" value="XisH"/>
</dbReference>
<gene>
    <name evidence="1" type="ORF">CwatDRAFT_6583</name>
</gene>
<dbReference type="InterPro" id="IPR011335">
    <property type="entry name" value="Restrct_endonuc-II-like"/>
</dbReference>
<name>Q4CA81_CROWT</name>
<accession>Q4CA81</accession>
<dbReference type="AlphaFoldDB" id="Q4CA81"/>
<dbReference type="Pfam" id="PF08814">
    <property type="entry name" value="XisH"/>
    <property type="match status" value="1"/>
</dbReference>
<organism evidence="1 2">
    <name type="scientific">Crocosphaera watsonii WH 8501</name>
    <dbReference type="NCBI Taxonomy" id="165597"/>
    <lineage>
        <taxon>Bacteria</taxon>
        <taxon>Bacillati</taxon>
        <taxon>Cyanobacteriota</taxon>
        <taxon>Cyanophyceae</taxon>
        <taxon>Oscillatoriophycideae</taxon>
        <taxon>Chroococcales</taxon>
        <taxon>Aphanothecaceae</taxon>
        <taxon>Crocosphaera</taxon>
    </lineage>
</organism>
<comment type="caution">
    <text evidence="1">The sequence shown here is derived from an EMBL/GenBank/DDBJ whole genome shotgun (WGS) entry which is preliminary data.</text>
</comment>
<sequence length="116" mass="13382">MAKDLFHQTVKQALIKEGWTITQDPLTIRIDRVRLEIDLGSEKVFAAEKDGQKIAVEIKSFINPSNVNDFHNALGQFLSYRLALQMTEPQRVLYLAVPIDIFNTFFQERFTKAAIR</sequence>
<dbReference type="InterPro" id="IPR011856">
    <property type="entry name" value="tRNA_endonuc-like_dom_sf"/>
</dbReference>
<reference evidence="1" key="2">
    <citation type="submission" date="2005-06" db="EMBL/GenBank/DDBJ databases">
        <title>Sequencing of the draft genome and assembly of Crocosphaera watsonii WH 8501.</title>
        <authorList>
            <consortium name="US DOE Joint Genome Institute (JGI-PGF)"/>
            <person name="Copeland A."/>
            <person name="Lucas S."/>
            <person name="Lapidus A."/>
            <person name="Barry K."/>
            <person name="Detter C."/>
            <person name="Glavina T."/>
            <person name="Hammon N."/>
            <person name="Israni S."/>
            <person name="Pitluck S."/>
            <person name="Richardson P."/>
        </authorList>
    </citation>
    <scope>NUCLEOTIDE SEQUENCE [LARGE SCALE GENOMIC DNA]</scope>
    <source>
        <strain evidence="1">WH 8501</strain>
    </source>
</reference>
<dbReference type="GO" id="GO:0003676">
    <property type="term" value="F:nucleic acid binding"/>
    <property type="evidence" value="ECO:0007669"/>
    <property type="project" value="InterPro"/>
</dbReference>
<dbReference type="CDD" id="cd22366">
    <property type="entry name" value="XisH-like"/>
    <property type="match status" value="1"/>
</dbReference>
<dbReference type="EMBL" id="AADV02000001">
    <property type="protein sequence ID" value="EAM53055.1"/>
    <property type="molecule type" value="Genomic_DNA"/>
</dbReference>
<dbReference type="Gene3D" id="3.40.1350.10">
    <property type="match status" value="1"/>
</dbReference>
<dbReference type="Proteomes" id="UP000003922">
    <property type="component" value="Unassembled WGS sequence"/>
</dbReference>
<reference evidence="1" key="3">
    <citation type="submission" date="2016-12" db="EMBL/GenBank/DDBJ databases">
        <title>Annotation of the draft genome assembly of Crocosphaera watsonii WH 8501.</title>
        <authorList>
            <consortium name="US DOE Joint Genome Institute (JGI-ORNL)"/>
            <person name="Larimer F."/>
            <person name="Land M."/>
        </authorList>
    </citation>
    <scope>NUCLEOTIDE SEQUENCE</scope>
    <source>
        <strain evidence="1">WH 8501</strain>
    </source>
</reference>
<dbReference type="SUPFAM" id="SSF52980">
    <property type="entry name" value="Restriction endonuclease-like"/>
    <property type="match status" value="1"/>
</dbReference>
<reference evidence="1" key="1">
    <citation type="submission" date="2004-02" db="EMBL/GenBank/DDBJ databases">
        <authorList>
            <consortium name="DOE Joint Genome Institute"/>
        </authorList>
    </citation>
    <scope>NUCLEOTIDE SEQUENCE [LARGE SCALE GENOMIC DNA]</scope>
    <source>
        <strain evidence="1">WH 8501</strain>
    </source>
</reference>
<proteinExistence type="predicted"/>
<evidence type="ECO:0000313" key="2">
    <source>
        <dbReference type="Proteomes" id="UP000003922"/>
    </source>
</evidence>
<dbReference type="KEGG" id="cwa:CwatDRAFT_6583"/>
<evidence type="ECO:0000313" key="1">
    <source>
        <dbReference type="EMBL" id="EAM53055.1"/>
    </source>
</evidence>